<dbReference type="EC" id="2.7.7.48" evidence="1"/>
<gene>
    <name evidence="3" type="ORF">HPB51_001842</name>
</gene>
<evidence type="ECO:0000256" key="1">
    <source>
        <dbReference type="RuleBase" id="RU363098"/>
    </source>
</evidence>
<reference evidence="3" key="1">
    <citation type="journal article" date="2020" name="Cell">
        <title>Large-Scale Comparative Analyses of Tick Genomes Elucidate Their Genetic Diversity and Vector Capacities.</title>
        <authorList>
            <consortium name="Tick Genome and Microbiome Consortium (TIGMIC)"/>
            <person name="Jia N."/>
            <person name="Wang J."/>
            <person name="Shi W."/>
            <person name="Du L."/>
            <person name="Sun Y."/>
            <person name="Zhan W."/>
            <person name="Jiang J.F."/>
            <person name="Wang Q."/>
            <person name="Zhang B."/>
            <person name="Ji P."/>
            <person name="Bell-Sakyi L."/>
            <person name="Cui X.M."/>
            <person name="Yuan T.T."/>
            <person name="Jiang B.G."/>
            <person name="Yang W.F."/>
            <person name="Lam T.T."/>
            <person name="Chang Q.C."/>
            <person name="Ding S.J."/>
            <person name="Wang X.J."/>
            <person name="Zhu J.G."/>
            <person name="Ruan X.D."/>
            <person name="Zhao L."/>
            <person name="Wei J.T."/>
            <person name="Ye R.Z."/>
            <person name="Que T.C."/>
            <person name="Du C.H."/>
            <person name="Zhou Y.H."/>
            <person name="Cheng J.X."/>
            <person name="Dai P.F."/>
            <person name="Guo W.B."/>
            <person name="Han X.H."/>
            <person name="Huang E.J."/>
            <person name="Li L.F."/>
            <person name="Wei W."/>
            <person name="Gao Y.C."/>
            <person name="Liu J.Z."/>
            <person name="Shao H.Z."/>
            <person name="Wang X."/>
            <person name="Wang C.C."/>
            <person name="Yang T.C."/>
            <person name="Huo Q.B."/>
            <person name="Li W."/>
            <person name="Chen H.Y."/>
            <person name="Chen S.E."/>
            <person name="Zhou L.G."/>
            <person name="Ni X.B."/>
            <person name="Tian J.H."/>
            <person name="Sheng Y."/>
            <person name="Liu T."/>
            <person name="Pan Y.S."/>
            <person name="Xia L.Y."/>
            <person name="Li J."/>
            <person name="Zhao F."/>
            <person name="Cao W.C."/>
        </authorList>
    </citation>
    <scope>NUCLEOTIDE SEQUENCE</scope>
    <source>
        <strain evidence="3">Rmic-2018</strain>
    </source>
</reference>
<evidence type="ECO:0000259" key="2">
    <source>
        <dbReference type="Pfam" id="PF05183"/>
    </source>
</evidence>
<dbReference type="PANTHER" id="PTHR23079">
    <property type="entry name" value="RNA-DEPENDENT RNA POLYMERASE"/>
    <property type="match status" value="1"/>
</dbReference>
<protein>
    <recommendedName>
        <fullName evidence="1">RNA-dependent RNA polymerase</fullName>
        <ecNumber evidence="1">2.7.7.48</ecNumber>
    </recommendedName>
</protein>
<keyword evidence="1" id="KW-0808">Transferase</keyword>
<comment type="similarity">
    <text evidence="1">Belongs to the RdRP family.</text>
</comment>
<feature type="domain" description="RDRP core" evidence="2">
    <location>
        <begin position="102"/>
        <end position="196"/>
    </location>
</feature>
<keyword evidence="1" id="KW-0548">Nucleotidyltransferase</keyword>
<evidence type="ECO:0000313" key="3">
    <source>
        <dbReference type="EMBL" id="KAH8018286.1"/>
    </source>
</evidence>
<dbReference type="GO" id="GO:0003968">
    <property type="term" value="F:RNA-directed RNA polymerase activity"/>
    <property type="evidence" value="ECO:0007669"/>
    <property type="project" value="UniProtKB-KW"/>
</dbReference>
<comment type="caution">
    <text evidence="3">The sequence shown here is derived from an EMBL/GenBank/DDBJ whole genome shotgun (WGS) entry which is preliminary data.</text>
</comment>
<dbReference type="VEuPathDB" id="VectorBase:LOC119177319"/>
<dbReference type="PANTHER" id="PTHR23079:SF55">
    <property type="entry name" value="RNA-DIRECTED RNA POLYMERASE"/>
    <property type="match status" value="1"/>
</dbReference>
<reference evidence="3" key="2">
    <citation type="submission" date="2021-09" db="EMBL/GenBank/DDBJ databases">
        <authorList>
            <person name="Jia N."/>
            <person name="Wang J."/>
            <person name="Shi W."/>
            <person name="Du L."/>
            <person name="Sun Y."/>
            <person name="Zhan W."/>
            <person name="Jiang J."/>
            <person name="Wang Q."/>
            <person name="Zhang B."/>
            <person name="Ji P."/>
            <person name="Sakyi L.B."/>
            <person name="Cui X."/>
            <person name="Yuan T."/>
            <person name="Jiang B."/>
            <person name="Yang W."/>
            <person name="Lam T.T.-Y."/>
            <person name="Chang Q."/>
            <person name="Ding S."/>
            <person name="Wang X."/>
            <person name="Zhu J."/>
            <person name="Ruan X."/>
            <person name="Zhao L."/>
            <person name="Wei J."/>
            <person name="Que T."/>
            <person name="Du C."/>
            <person name="Cheng J."/>
            <person name="Dai P."/>
            <person name="Han X."/>
            <person name="Huang E."/>
            <person name="Gao Y."/>
            <person name="Liu J."/>
            <person name="Shao H."/>
            <person name="Ye R."/>
            <person name="Li L."/>
            <person name="Wei W."/>
            <person name="Wang X."/>
            <person name="Wang C."/>
            <person name="Huo Q."/>
            <person name="Li W."/>
            <person name="Guo W."/>
            <person name="Chen H."/>
            <person name="Chen S."/>
            <person name="Zhou L."/>
            <person name="Zhou L."/>
            <person name="Ni X."/>
            <person name="Tian J."/>
            <person name="Zhou Y."/>
            <person name="Sheng Y."/>
            <person name="Liu T."/>
            <person name="Pan Y."/>
            <person name="Xia L."/>
            <person name="Li J."/>
            <person name="Zhao F."/>
            <person name="Cao W."/>
        </authorList>
    </citation>
    <scope>NUCLEOTIDE SEQUENCE</scope>
    <source>
        <strain evidence="3">Rmic-2018</strain>
        <tissue evidence="3">Larvae</tissue>
    </source>
</reference>
<dbReference type="GO" id="GO:0031380">
    <property type="term" value="C:nuclear RNA-directed RNA polymerase complex"/>
    <property type="evidence" value="ECO:0007669"/>
    <property type="project" value="TreeGrafter"/>
</dbReference>
<dbReference type="InterPro" id="IPR057596">
    <property type="entry name" value="RDRP_core"/>
</dbReference>
<organism evidence="3 4">
    <name type="scientific">Rhipicephalus microplus</name>
    <name type="common">Cattle tick</name>
    <name type="synonym">Boophilus microplus</name>
    <dbReference type="NCBI Taxonomy" id="6941"/>
    <lineage>
        <taxon>Eukaryota</taxon>
        <taxon>Metazoa</taxon>
        <taxon>Ecdysozoa</taxon>
        <taxon>Arthropoda</taxon>
        <taxon>Chelicerata</taxon>
        <taxon>Arachnida</taxon>
        <taxon>Acari</taxon>
        <taxon>Parasitiformes</taxon>
        <taxon>Ixodida</taxon>
        <taxon>Ixodoidea</taxon>
        <taxon>Ixodidae</taxon>
        <taxon>Rhipicephalinae</taxon>
        <taxon>Rhipicephalus</taxon>
        <taxon>Boophilus</taxon>
    </lineage>
</organism>
<dbReference type="AlphaFoldDB" id="A0A9J6D918"/>
<accession>A0A9J6D918</accession>
<name>A0A9J6D918_RHIMP</name>
<keyword evidence="4" id="KW-1185">Reference proteome</keyword>
<sequence length="303" mass="33253">MERTLPFPCAYALKAALHITFDVLDQMALMSRTTFEKLMRDIKKRSKESLVVERALSHIVSSIDAGNVVMFGPAFYVACSLFKDEKPPQLARGTCLVRSVFVTPGRLIFRPPQVHFENRILSEFNAEFAIRVSFRDDNLDKLSFSLNLHSSLDAILNAVVARFLHDGLQVGTREFKFLAPSTCQLRDHGRELLKPTYVVTAIASDSTTRQSAKVSPLSTCKKKPVSFSEHAAFSRGGASASGAMVSMEIEINIANRTTDTVAVLTLTKTQLAFRGQLPAATSGCQHQVTDVRDGLCVVGLAVS</sequence>
<keyword evidence="1" id="KW-0696">RNA-directed RNA polymerase</keyword>
<dbReference type="GO" id="GO:0003723">
    <property type="term" value="F:RNA binding"/>
    <property type="evidence" value="ECO:0007669"/>
    <property type="project" value="UniProtKB-KW"/>
</dbReference>
<keyword evidence="1" id="KW-0694">RNA-binding</keyword>
<dbReference type="InterPro" id="IPR007855">
    <property type="entry name" value="RDRP"/>
</dbReference>
<dbReference type="GO" id="GO:0030422">
    <property type="term" value="P:siRNA processing"/>
    <property type="evidence" value="ECO:0007669"/>
    <property type="project" value="TreeGrafter"/>
</dbReference>
<evidence type="ECO:0000313" key="4">
    <source>
        <dbReference type="Proteomes" id="UP000821866"/>
    </source>
</evidence>
<dbReference type="Pfam" id="PF05183">
    <property type="entry name" value="RdRP"/>
    <property type="match status" value="1"/>
</dbReference>
<comment type="catalytic activity">
    <reaction evidence="1">
        <text>RNA(n) + a ribonucleoside 5'-triphosphate = RNA(n+1) + diphosphate</text>
        <dbReference type="Rhea" id="RHEA:21248"/>
        <dbReference type="Rhea" id="RHEA-COMP:14527"/>
        <dbReference type="Rhea" id="RHEA-COMP:17342"/>
        <dbReference type="ChEBI" id="CHEBI:33019"/>
        <dbReference type="ChEBI" id="CHEBI:61557"/>
        <dbReference type="ChEBI" id="CHEBI:140395"/>
        <dbReference type="EC" id="2.7.7.48"/>
    </reaction>
</comment>
<proteinExistence type="inferred from homology"/>
<dbReference type="EMBL" id="JABSTU010000010">
    <property type="protein sequence ID" value="KAH8018286.1"/>
    <property type="molecule type" value="Genomic_DNA"/>
</dbReference>
<dbReference type="Proteomes" id="UP000821866">
    <property type="component" value="Chromosome 8"/>
</dbReference>